<dbReference type="InterPro" id="IPR001202">
    <property type="entry name" value="WW_dom"/>
</dbReference>
<sequence>MLKSTYTAPPPLPPGWSEHRAPSGHLYYYNSATKQSTYTRPQPQAPQPPPPAQEATQTLPFYTPETLPPFSSTPYGPGPAQHGPPHSGRGGRGAFRGGRGYHDRGRRETEDRPKSKHPIPNCSPWLLVKTKLGRRFVHNPETNESFWKFPAEVLKGVIEYDRLERERKERKERGEEPVEEDKDTTATQEKDSPRKQEETTHAETYAEVEAAEGAEDSEYEEVEVTDSEEEEGQPSKRARTESEGAQDQPVEFTEEDMEYQLAAMGEEYGLDPAEYGEPGEGEWEEGAEGLPLTEADADALFRDLLDDHHINPFTTWENVIEEGRIIEDPRYTAPSNMKARRDIFSNWSRDRIQEVKERKEKQEKKDPRIKYLALLQEYATPKLYWPEFKRKYRKEPEMKDSQLSEKDREKFYRDYISRLKQPESSRKSDLSTLLKSIPLHSLNRSSSLEALPVPIIIDLRYIALAPKVRNPLIEAYISTLPPAPAEKLSAEQQEENDRKQIEREKREKAFADRQKRVEEEKRRQRGNLLRGKDLLREGEAEIEEAMKVRKDRLRSYMDVDTVAGED</sequence>
<dbReference type="SMART" id="SM00441">
    <property type="entry name" value="FF"/>
    <property type="match status" value="2"/>
</dbReference>
<dbReference type="EMBL" id="JAPMSZ010000004">
    <property type="protein sequence ID" value="KAJ5105739.1"/>
    <property type="molecule type" value="Genomic_DNA"/>
</dbReference>
<feature type="compositionally biased region" description="Basic and acidic residues" evidence="2">
    <location>
        <begin position="188"/>
        <end position="201"/>
    </location>
</feature>
<dbReference type="PANTHER" id="PTHR15377:SF3">
    <property type="entry name" value="WW DOMAIN-CONTAINING PROTEIN"/>
    <property type="match status" value="1"/>
</dbReference>
<dbReference type="AlphaFoldDB" id="A0A9W9FSW8"/>
<feature type="compositionally biased region" description="Basic and acidic residues" evidence="2">
    <location>
        <begin position="158"/>
        <end position="176"/>
    </location>
</feature>
<dbReference type="GeneID" id="81392836"/>
<protein>
    <recommendedName>
        <fullName evidence="3">WW domain-containing protein</fullName>
    </recommendedName>
</protein>
<organism evidence="4 5">
    <name type="scientific">Penicillium alfredii</name>
    <dbReference type="NCBI Taxonomy" id="1506179"/>
    <lineage>
        <taxon>Eukaryota</taxon>
        <taxon>Fungi</taxon>
        <taxon>Dikarya</taxon>
        <taxon>Ascomycota</taxon>
        <taxon>Pezizomycotina</taxon>
        <taxon>Eurotiomycetes</taxon>
        <taxon>Eurotiomycetidae</taxon>
        <taxon>Eurotiales</taxon>
        <taxon>Aspergillaceae</taxon>
        <taxon>Penicillium</taxon>
    </lineage>
</organism>
<dbReference type="SUPFAM" id="SSF81698">
    <property type="entry name" value="FF domain"/>
    <property type="match status" value="1"/>
</dbReference>
<feature type="domain" description="WW" evidence="3">
    <location>
        <begin position="119"/>
        <end position="152"/>
    </location>
</feature>
<evidence type="ECO:0000313" key="4">
    <source>
        <dbReference type="EMBL" id="KAJ5105739.1"/>
    </source>
</evidence>
<evidence type="ECO:0000256" key="2">
    <source>
        <dbReference type="SAM" id="MobiDB-lite"/>
    </source>
</evidence>
<dbReference type="Pfam" id="PF01846">
    <property type="entry name" value="FF"/>
    <property type="match status" value="1"/>
</dbReference>
<name>A0A9W9FSW8_9EURO</name>
<comment type="caution">
    <text evidence="4">The sequence shown here is derived from an EMBL/GenBank/DDBJ whole genome shotgun (WGS) entry which is preliminary data.</text>
</comment>
<feature type="compositionally biased region" description="Acidic residues" evidence="2">
    <location>
        <begin position="209"/>
        <end position="232"/>
    </location>
</feature>
<dbReference type="Proteomes" id="UP001141434">
    <property type="component" value="Unassembled WGS sequence"/>
</dbReference>
<evidence type="ECO:0000313" key="5">
    <source>
        <dbReference type="Proteomes" id="UP001141434"/>
    </source>
</evidence>
<dbReference type="Gene3D" id="1.10.10.440">
    <property type="entry name" value="FF domain"/>
    <property type="match status" value="2"/>
</dbReference>
<dbReference type="InterPro" id="IPR002713">
    <property type="entry name" value="FF_domain"/>
</dbReference>
<accession>A0A9W9FSW8</accession>
<dbReference type="SMART" id="SM00456">
    <property type="entry name" value="WW"/>
    <property type="match status" value="2"/>
</dbReference>
<dbReference type="CDD" id="cd00201">
    <property type="entry name" value="WW"/>
    <property type="match status" value="1"/>
</dbReference>
<reference evidence="4" key="2">
    <citation type="journal article" date="2023" name="IMA Fungus">
        <title>Comparative genomic study of the Penicillium genus elucidates a diverse pangenome and 15 lateral gene transfer events.</title>
        <authorList>
            <person name="Petersen C."/>
            <person name="Sorensen T."/>
            <person name="Nielsen M.R."/>
            <person name="Sondergaard T.E."/>
            <person name="Sorensen J.L."/>
            <person name="Fitzpatrick D.A."/>
            <person name="Frisvad J.C."/>
            <person name="Nielsen K.L."/>
        </authorList>
    </citation>
    <scope>NUCLEOTIDE SEQUENCE</scope>
    <source>
        <strain evidence="4">IBT 34128</strain>
    </source>
</reference>
<dbReference type="PROSITE" id="PS01159">
    <property type="entry name" value="WW_DOMAIN_1"/>
    <property type="match status" value="1"/>
</dbReference>
<keyword evidence="5" id="KW-1185">Reference proteome</keyword>
<dbReference type="PANTHER" id="PTHR15377">
    <property type="entry name" value="TRANSCRIPTION ELONGATION REGULATOR 1"/>
    <property type="match status" value="1"/>
</dbReference>
<dbReference type="InterPro" id="IPR036020">
    <property type="entry name" value="WW_dom_sf"/>
</dbReference>
<feature type="domain" description="WW" evidence="3">
    <location>
        <begin position="10"/>
        <end position="43"/>
    </location>
</feature>
<evidence type="ECO:0000256" key="1">
    <source>
        <dbReference type="ARBA" id="ARBA00022737"/>
    </source>
</evidence>
<dbReference type="InterPro" id="IPR045148">
    <property type="entry name" value="TCRG1-like"/>
</dbReference>
<feature type="region of interest" description="Disordered" evidence="2">
    <location>
        <begin position="486"/>
        <end position="530"/>
    </location>
</feature>
<proteinExistence type="predicted"/>
<dbReference type="GO" id="GO:0003712">
    <property type="term" value="F:transcription coregulator activity"/>
    <property type="evidence" value="ECO:0007669"/>
    <property type="project" value="TreeGrafter"/>
</dbReference>
<feature type="compositionally biased region" description="Basic and acidic residues" evidence="2">
    <location>
        <begin position="495"/>
        <end position="522"/>
    </location>
</feature>
<keyword evidence="1" id="KW-0677">Repeat</keyword>
<feature type="compositionally biased region" description="Gly residues" evidence="2">
    <location>
        <begin position="88"/>
        <end position="98"/>
    </location>
</feature>
<dbReference type="InterPro" id="IPR036517">
    <property type="entry name" value="FF_domain_sf"/>
</dbReference>
<feature type="compositionally biased region" description="Polar residues" evidence="2">
    <location>
        <begin position="30"/>
        <end position="40"/>
    </location>
</feature>
<reference evidence="4" key="1">
    <citation type="submission" date="2022-11" db="EMBL/GenBank/DDBJ databases">
        <authorList>
            <person name="Petersen C."/>
        </authorList>
    </citation>
    <scope>NUCLEOTIDE SEQUENCE</scope>
    <source>
        <strain evidence="4">IBT 34128</strain>
    </source>
</reference>
<feature type="region of interest" description="Disordered" evidence="2">
    <location>
        <begin position="158"/>
        <end position="256"/>
    </location>
</feature>
<feature type="region of interest" description="Disordered" evidence="2">
    <location>
        <begin position="1"/>
        <end position="124"/>
    </location>
</feature>
<dbReference type="GO" id="GO:0005634">
    <property type="term" value="C:nucleus"/>
    <property type="evidence" value="ECO:0007669"/>
    <property type="project" value="TreeGrafter"/>
</dbReference>
<gene>
    <name evidence="4" type="ORF">NUU61_003086</name>
</gene>
<dbReference type="Gene3D" id="2.20.70.10">
    <property type="match status" value="2"/>
</dbReference>
<dbReference type="FunFam" id="2.20.70.10:FF:000049">
    <property type="entry name" value="Transcription elongation regulator 1-like"/>
    <property type="match status" value="1"/>
</dbReference>
<dbReference type="OrthoDB" id="410044at2759"/>
<dbReference type="SUPFAM" id="SSF51045">
    <property type="entry name" value="WW domain"/>
    <property type="match status" value="2"/>
</dbReference>
<dbReference type="Pfam" id="PF00397">
    <property type="entry name" value="WW"/>
    <property type="match status" value="1"/>
</dbReference>
<feature type="compositionally biased region" description="Pro residues" evidence="2">
    <location>
        <begin position="43"/>
        <end position="52"/>
    </location>
</feature>
<dbReference type="PROSITE" id="PS50020">
    <property type="entry name" value="WW_DOMAIN_2"/>
    <property type="match status" value="2"/>
</dbReference>
<dbReference type="RefSeq" id="XP_056514735.1">
    <property type="nucleotide sequence ID" value="XM_056653668.1"/>
</dbReference>
<dbReference type="GO" id="GO:0070063">
    <property type="term" value="F:RNA polymerase binding"/>
    <property type="evidence" value="ECO:0007669"/>
    <property type="project" value="InterPro"/>
</dbReference>
<dbReference type="FunFam" id="1.10.10.440:FF:000035">
    <property type="entry name" value="Putative ff domain protein"/>
    <property type="match status" value="1"/>
</dbReference>
<feature type="compositionally biased region" description="Basic and acidic residues" evidence="2">
    <location>
        <begin position="100"/>
        <end position="113"/>
    </location>
</feature>
<evidence type="ECO:0000259" key="3">
    <source>
        <dbReference type="PROSITE" id="PS50020"/>
    </source>
</evidence>